<dbReference type="InterPro" id="IPR007419">
    <property type="entry name" value="BFD-like_2Fe2S-bd_dom"/>
</dbReference>
<evidence type="ECO:0000259" key="1">
    <source>
        <dbReference type="Pfam" id="PF04324"/>
    </source>
</evidence>
<proteinExistence type="predicted"/>
<dbReference type="RefSeq" id="WP_282011269.1">
    <property type="nucleotide sequence ID" value="NZ_OX336137.1"/>
</dbReference>
<sequence length="92" mass="10224">MASSSPDEEIICQCFQVSDKAIKKHIRDEDLQSIEEITAACGAGGGCQSCHMLLQLFLDQHHKHLKPAAKPDAPRNGEVKKRGIFSKLFARY</sequence>
<dbReference type="EMBL" id="OX336137">
    <property type="protein sequence ID" value="CAI2718369.1"/>
    <property type="molecule type" value="Genomic_DNA"/>
</dbReference>
<accession>A0ABM9HDX2</accession>
<dbReference type="Gene3D" id="1.10.10.1100">
    <property type="entry name" value="BFD-like [2Fe-2S]-binding domain"/>
    <property type="match status" value="1"/>
</dbReference>
<dbReference type="InterPro" id="IPR041854">
    <property type="entry name" value="BFD-like_2Fe2S-bd_dom_sf"/>
</dbReference>
<evidence type="ECO:0000313" key="2">
    <source>
        <dbReference type="EMBL" id="CAI2718369.1"/>
    </source>
</evidence>
<organism evidence="2 3">
    <name type="scientific">Nitrospina watsonii</name>
    <dbReference type="NCBI Taxonomy" id="1323948"/>
    <lineage>
        <taxon>Bacteria</taxon>
        <taxon>Pseudomonadati</taxon>
        <taxon>Nitrospinota/Tectimicrobiota group</taxon>
        <taxon>Nitrospinota</taxon>
        <taxon>Nitrospinia</taxon>
        <taxon>Nitrospinales</taxon>
        <taxon>Nitrospinaceae</taxon>
        <taxon>Nitrospina</taxon>
    </lineage>
</organism>
<name>A0ABM9HDX2_9BACT</name>
<protein>
    <submittedName>
        <fullName evidence="2">Fer2_BFD domain-containing protein</fullName>
    </submittedName>
</protein>
<dbReference type="Proteomes" id="UP001157733">
    <property type="component" value="Chromosome"/>
</dbReference>
<keyword evidence="3" id="KW-1185">Reference proteome</keyword>
<reference evidence="2 3" key="1">
    <citation type="submission" date="2022-09" db="EMBL/GenBank/DDBJ databases">
        <authorList>
            <person name="Kop L."/>
        </authorList>
    </citation>
    <scope>NUCLEOTIDE SEQUENCE [LARGE SCALE GENOMIC DNA]</scope>
    <source>
        <strain evidence="2 3">347</strain>
    </source>
</reference>
<feature type="domain" description="BFD-like [2Fe-2S]-binding" evidence="1">
    <location>
        <begin position="10"/>
        <end position="55"/>
    </location>
</feature>
<evidence type="ECO:0000313" key="3">
    <source>
        <dbReference type="Proteomes" id="UP001157733"/>
    </source>
</evidence>
<gene>
    <name evidence="2" type="ORF">NSPWAT_1510</name>
</gene>
<dbReference type="Pfam" id="PF04324">
    <property type="entry name" value="Fer2_BFD"/>
    <property type="match status" value="1"/>
</dbReference>